<dbReference type="OMA" id="MMNNESA"/>
<evidence type="ECO:0000313" key="1">
    <source>
        <dbReference type="EMBL" id="SSX09948.1"/>
    </source>
</evidence>
<dbReference type="InterPro" id="IPR001611">
    <property type="entry name" value="Leu-rich_rpt"/>
</dbReference>
<dbReference type="AlphaFoldDB" id="A0A336MJM7"/>
<reference evidence="2" key="2">
    <citation type="submission" date="2018-07" db="EMBL/GenBank/DDBJ databases">
        <authorList>
            <person name="Quirk P.G."/>
            <person name="Krulwich T.A."/>
        </authorList>
    </citation>
    <scope>NUCLEOTIDE SEQUENCE</scope>
</reference>
<dbReference type="PANTHER" id="PTHR46282:SF1">
    <property type="entry name" value="LEUCINE-RICH REPEAT-CONTAINING PROTEIN 72-LIKE"/>
    <property type="match status" value="1"/>
</dbReference>
<dbReference type="Pfam" id="PF14580">
    <property type="entry name" value="LRR_9"/>
    <property type="match status" value="1"/>
</dbReference>
<protein>
    <submittedName>
        <fullName evidence="2">CSON001596 protein</fullName>
    </submittedName>
</protein>
<dbReference type="SUPFAM" id="SSF52058">
    <property type="entry name" value="L domain-like"/>
    <property type="match status" value="1"/>
</dbReference>
<accession>A0A336MJM7</accession>
<reference evidence="1" key="1">
    <citation type="submission" date="2018-04" db="EMBL/GenBank/DDBJ databases">
        <authorList>
            <person name="Go L.Y."/>
            <person name="Mitchell J.A."/>
        </authorList>
    </citation>
    <scope>NUCLEOTIDE SEQUENCE</scope>
    <source>
        <tissue evidence="1">Whole organism</tissue>
    </source>
</reference>
<sequence length="208" mass="24327">MFAIKYNEKSYSCLNLAADLTRVSLAYKKLNQLPSRVSKYNFYRNTQVLDLSHNQIRNLTSLYRFQKLHSLILDHNKNLEVESLPWLPNLQLLWLNNCDIVNLSVWIKKIKECAPNLKYLSLMGNPGSLCDKTEYRTCIISFLPTLEYLDDTIVSKEERLNALMRSNSFGLTMESVVIYKERHEASHSDDDDEFIKFEAKYTSDKKLN</sequence>
<dbReference type="PROSITE" id="PS51450">
    <property type="entry name" value="LRR"/>
    <property type="match status" value="1"/>
</dbReference>
<organism evidence="2">
    <name type="scientific">Culicoides sonorensis</name>
    <name type="common">Biting midge</name>
    <dbReference type="NCBI Taxonomy" id="179676"/>
    <lineage>
        <taxon>Eukaryota</taxon>
        <taxon>Metazoa</taxon>
        <taxon>Ecdysozoa</taxon>
        <taxon>Arthropoda</taxon>
        <taxon>Hexapoda</taxon>
        <taxon>Insecta</taxon>
        <taxon>Pterygota</taxon>
        <taxon>Neoptera</taxon>
        <taxon>Endopterygota</taxon>
        <taxon>Diptera</taxon>
        <taxon>Nematocera</taxon>
        <taxon>Chironomoidea</taxon>
        <taxon>Ceratopogonidae</taxon>
        <taxon>Ceratopogoninae</taxon>
        <taxon>Culicoides</taxon>
        <taxon>Monoculicoides</taxon>
    </lineage>
</organism>
<dbReference type="PANTHER" id="PTHR46282">
    <property type="entry name" value="LEUCINE-RICH MELANOCYTE DIFFERENTIATION-ASSOCIATED PROTEIN"/>
    <property type="match status" value="1"/>
</dbReference>
<dbReference type="EMBL" id="UFQS01001255">
    <property type="protein sequence ID" value="SSX09948.1"/>
    <property type="molecule type" value="Genomic_DNA"/>
</dbReference>
<dbReference type="InterPro" id="IPR032675">
    <property type="entry name" value="LRR_dom_sf"/>
</dbReference>
<dbReference type="InterPro" id="IPR043313">
    <property type="entry name" value="LRMDA"/>
</dbReference>
<dbReference type="VEuPathDB" id="VectorBase:CSON001596"/>
<evidence type="ECO:0000313" key="2">
    <source>
        <dbReference type="EMBL" id="SSX29671.1"/>
    </source>
</evidence>
<proteinExistence type="predicted"/>
<dbReference type="Gene3D" id="3.80.10.10">
    <property type="entry name" value="Ribonuclease Inhibitor"/>
    <property type="match status" value="1"/>
</dbReference>
<name>A0A336MJM7_CULSO</name>
<gene>
    <name evidence="2" type="primary">CSON001596</name>
</gene>
<dbReference type="EMBL" id="UFQT01001255">
    <property type="protein sequence ID" value="SSX29671.1"/>
    <property type="molecule type" value="Genomic_DNA"/>
</dbReference>